<dbReference type="EMBL" id="JAKJXO020000017">
    <property type="protein sequence ID" value="KAL1594305.1"/>
    <property type="molecule type" value="Genomic_DNA"/>
</dbReference>
<accession>A0ABR3QQ81</accession>
<dbReference type="PANTHER" id="PTHR43662:SF3">
    <property type="entry name" value="DOMAIN PROTEIN, PUTATIVE (AFU_ORTHOLOGUE AFUA_6G11970)-RELATED"/>
    <property type="match status" value="1"/>
</dbReference>
<evidence type="ECO:0000313" key="2">
    <source>
        <dbReference type="Proteomes" id="UP001521785"/>
    </source>
</evidence>
<proteinExistence type="predicted"/>
<protein>
    <submittedName>
        <fullName evidence="1">Uncharacterized protein</fullName>
    </submittedName>
</protein>
<organism evidence="1 2">
    <name type="scientific">Paraconiothyrium brasiliense</name>
    <dbReference type="NCBI Taxonomy" id="300254"/>
    <lineage>
        <taxon>Eukaryota</taxon>
        <taxon>Fungi</taxon>
        <taxon>Dikarya</taxon>
        <taxon>Ascomycota</taxon>
        <taxon>Pezizomycotina</taxon>
        <taxon>Dothideomycetes</taxon>
        <taxon>Pleosporomycetidae</taxon>
        <taxon>Pleosporales</taxon>
        <taxon>Massarineae</taxon>
        <taxon>Didymosphaeriaceae</taxon>
        <taxon>Paraconiothyrium</taxon>
    </lineage>
</organism>
<dbReference type="PANTHER" id="PTHR43662">
    <property type="match status" value="1"/>
</dbReference>
<dbReference type="Proteomes" id="UP001521785">
    <property type="component" value="Unassembled WGS sequence"/>
</dbReference>
<evidence type="ECO:0000313" key="1">
    <source>
        <dbReference type="EMBL" id="KAL1594305.1"/>
    </source>
</evidence>
<sequence>MRQDECVVTESSTGHGNHGDYMFGWKGDSLQRAINARCDNDKCKELTRQTDEEAMKCKIAQRAVEDVGNNNCKLDISEEAIEYTDENSGLKTLPGGVDINDGVNV</sequence>
<reference evidence="1 2" key="1">
    <citation type="submission" date="2024-02" db="EMBL/GenBank/DDBJ databases">
        <title>De novo assembly and annotation of 12 fungi associated with fruit tree decline syndrome in Ontario, Canada.</title>
        <authorList>
            <person name="Sulman M."/>
            <person name="Ellouze W."/>
            <person name="Ilyukhin E."/>
        </authorList>
    </citation>
    <scope>NUCLEOTIDE SEQUENCE [LARGE SCALE GENOMIC DNA]</scope>
    <source>
        <strain evidence="1 2">M42-189</strain>
    </source>
</reference>
<gene>
    <name evidence="1" type="ORF">SLS60_010062</name>
</gene>
<keyword evidence="2" id="KW-1185">Reference proteome</keyword>
<name>A0ABR3QQ81_9PLEO</name>
<comment type="caution">
    <text evidence="1">The sequence shown here is derived from an EMBL/GenBank/DDBJ whole genome shotgun (WGS) entry which is preliminary data.</text>
</comment>